<name>A0ABZ2C880_9PROT</name>
<reference evidence="1 2" key="1">
    <citation type="journal article" date="2024" name="Environ. Microbiol.">
        <title>Novel evolutionary insights on the interactions of the Holosporales (Alphaproteobacteria) with eukaryotic hosts from comparative genomics.</title>
        <authorList>
            <person name="Giovannini M."/>
            <person name="Petroni G."/>
            <person name="Castelli M."/>
        </authorList>
    </citation>
    <scope>NUCLEOTIDE SEQUENCE [LARGE SCALE GENOMIC DNA]</scope>
    <source>
        <strain evidence="1 2">US_Bl 15I1</strain>
    </source>
</reference>
<organism evidence="1 2">
    <name type="scientific">Candidatus Bealeia paramacronuclearis</name>
    <dbReference type="NCBI Taxonomy" id="1921001"/>
    <lineage>
        <taxon>Bacteria</taxon>
        <taxon>Pseudomonadati</taxon>
        <taxon>Pseudomonadota</taxon>
        <taxon>Alphaproteobacteria</taxon>
        <taxon>Holosporales</taxon>
        <taxon>Holosporaceae</taxon>
        <taxon>Candidatus Bealeia</taxon>
    </lineage>
</organism>
<evidence type="ECO:0000313" key="1">
    <source>
        <dbReference type="EMBL" id="WVX67648.1"/>
    </source>
</evidence>
<sequence length="78" mass="8918">MMTPPPLWQVRFYCPASFSETFAEAFEDEAAATSWIGEDEDSEWLVELILKRNPPQNSSKKKSPILKINGIQKSLNFL</sequence>
<accession>A0ABZ2C880</accession>
<proteinExistence type="predicted"/>
<protein>
    <submittedName>
        <fullName evidence="1">Uncharacterized protein</fullName>
    </submittedName>
</protein>
<evidence type="ECO:0000313" key="2">
    <source>
        <dbReference type="Proteomes" id="UP001330434"/>
    </source>
</evidence>
<dbReference type="Proteomes" id="UP001330434">
    <property type="component" value="Chromosome"/>
</dbReference>
<keyword evidence="2" id="KW-1185">Reference proteome</keyword>
<gene>
    <name evidence="1" type="ORF">Bealeia1_01863</name>
</gene>
<dbReference type="EMBL" id="CP133270">
    <property type="protein sequence ID" value="WVX67648.1"/>
    <property type="molecule type" value="Genomic_DNA"/>
</dbReference>